<protein>
    <submittedName>
        <fullName evidence="5">Dienelactone hydrolase</fullName>
    </submittedName>
</protein>
<evidence type="ECO:0000259" key="4">
    <source>
        <dbReference type="Pfam" id="PF07176"/>
    </source>
</evidence>
<keyword evidence="6" id="KW-1185">Reference proteome</keyword>
<dbReference type="GO" id="GO:0003847">
    <property type="term" value="F:1-alkyl-2-acetylglycerophosphocholine esterase activity"/>
    <property type="evidence" value="ECO:0007669"/>
    <property type="project" value="TreeGrafter"/>
</dbReference>
<dbReference type="STRING" id="1188229.GlitD10_2010"/>
<proteinExistence type="predicted"/>
<dbReference type="SUPFAM" id="SSF53474">
    <property type="entry name" value="alpha/beta-Hydrolases"/>
    <property type="match status" value="1"/>
</dbReference>
<evidence type="ECO:0000256" key="3">
    <source>
        <dbReference type="ARBA" id="ARBA00023098"/>
    </source>
</evidence>
<dbReference type="Gene3D" id="3.40.50.1820">
    <property type="entry name" value="alpha/beta hydrolase"/>
    <property type="match status" value="1"/>
</dbReference>
<dbReference type="GO" id="GO:0016042">
    <property type="term" value="P:lipid catabolic process"/>
    <property type="evidence" value="ECO:0007669"/>
    <property type="project" value="UniProtKB-KW"/>
</dbReference>
<keyword evidence="2" id="KW-0442">Lipid degradation</keyword>
<accession>A0A1J0AEJ7</accession>
<organism evidence="5 6">
    <name type="scientific">Gloeomargarita lithophora Alchichica-D10</name>
    <dbReference type="NCBI Taxonomy" id="1188229"/>
    <lineage>
        <taxon>Bacteria</taxon>
        <taxon>Bacillati</taxon>
        <taxon>Cyanobacteriota</taxon>
        <taxon>Cyanophyceae</taxon>
        <taxon>Gloeomargaritales</taxon>
        <taxon>Gloeomargaritaceae</taxon>
        <taxon>Gloeomargarita</taxon>
    </lineage>
</organism>
<feature type="domain" description="DUF1400" evidence="4">
    <location>
        <begin position="35"/>
        <end position="157"/>
    </location>
</feature>
<gene>
    <name evidence="5" type="ORF">GlitD10_2010</name>
</gene>
<keyword evidence="1 5" id="KW-0378">Hydrolase</keyword>
<dbReference type="OrthoDB" id="422423at2"/>
<evidence type="ECO:0000256" key="2">
    <source>
        <dbReference type="ARBA" id="ARBA00022963"/>
    </source>
</evidence>
<dbReference type="AlphaFoldDB" id="A0A1J0AEJ7"/>
<dbReference type="InterPro" id="IPR010802">
    <property type="entry name" value="DUF1400"/>
</dbReference>
<dbReference type="EMBL" id="CP017675">
    <property type="protein sequence ID" value="APB34336.1"/>
    <property type="molecule type" value="Genomic_DNA"/>
</dbReference>
<dbReference type="Proteomes" id="UP000180235">
    <property type="component" value="Chromosome"/>
</dbReference>
<name>A0A1J0AEJ7_9CYAN</name>
<reference evidence="5 6" key="1">
    <citation type="submission" date="2016-10" db="EMBL/GenBank/DDBJ databases">
        <title>Description of Gloeomargarita lithophora gen. nov., sp. nov., a thylakoid-bearing basal-branching cyanobacterium with intracellular carbonates, and proposal for Gloeomargaritales ord. nov.</title>
        <authorList>
            <person name="Moreira D."/>
            <person name="Tavera R."/>
            <person name="Benzerara K."/>
            <person name="Skouri-Panet F."/>
            <person name="Couradeau E."/>
            <person name="Gerard E."/>
            <person name="Loussert C."/>
            <person name="Novelo E."/>
            <person name="Zivanovic Y."/>
            <person name="Lopez-Garcia P."/>
        </authorList>
    </citation>
    <scope>NUCLEOTIDE SEQUENCE [LARGE SCALE GENOMIC DNA]</scope>
    <source>
        <strain evidence="5 6">D10</strain>
    </source>
</reference>
<dbReference type="PANTHER" id="PTHR10272">
    <property type="entry name" value="PLATELET-ACTIVATING FACTOR ACETYLHYDROLASE"/>
    <property type="match status" value="1"/>
</dbReference>
<dbReference type="Pfam" id="PF03403">
    <property type="entry name" value="PAF-AH_p_II"/>
    <property type="match status" value="1"/>
</dbReference>
<dbReference type="InterPro" id="IPR029058">
    <property type="entry name" value="AB_hydrolase_fold"/>
</dbReference>
<evidence type="ECO:0000313" key="5">
    <source>
        <dbReference type="EMBL" id="APB34336.1"/>
    </source>
</evidence>
<dbReference type="KEGG" id="glt:GlitD10_2010"/>
<dbReference type="RefSeq" id="WP_071454789.1">
    <property type="nucleotide sequence ID" value="NZ_CP017675.1"/>
</dbReference>
<sequence length="488" mass="52988">MFIMPVNLRIWQYGRQFFGLWALLGLALPTPPALAAERLALVTGDTTWTVTLADVTTWIDGGQPQGSLAPLAQLLAPPALAGLRDWLTRPVPLTPGQSQRLLYSEAGSQALQRLGQFFIPPDPQALKYALTLVVRQQKPITALHLLQSYPSDTVAVDALAVANVLLNAQTQQQQTAQALAAMLLLTPAGTSPPFSGQPWQAQTWVFTPPDAPQRLLKVHLFYPPGSQRVPLVLFSHGIGQTGRSLMYLGESLASQGIAAAVITHPAQSALSEFSERPQDIRRVLDYLAHHPQGQRLNLKRVGLVGHSLGGYTVLVAAGAQPQREGLNAQCQSDLALLNLSLVLLQCRALALTPWPQPAPDPRIRAVMAINPPIGGILGAEGLSSLRVPVMLIGGGQDWVTPVLPEQIQPFQGLRGKDYYLVILPSAQHLDGLDEARQFQPQRLPPIPQTFARLSREFFRTHLFPGAPPLTPARLRQPTLPLRVFAAPP</sequence>
<dbReference type="Pfam" id="PF07176">
    <property type="entry name" value="DUF1400"/>
    <property type="match status" value="1"/>
</dbReference>
<evidence type="ECO:0000256" key="1">
    <source>
        <dbReference type="ARBA" id="ARBA00022801"/>
    </source>
</evidence>
<evidence type="ECO:0000313" key="6">
    <source>
        <dbReference type="Proteomes" id="UP000180235"/>
    </source>
</evidence>
<keyword evidence="3" id="KW-0443">Lipid metabolism</keyword>
<dbReference type="PANTHER" id="PTHR10272:SF13">
    <property type="entry name" value="POLY(ETHYLENE TEREPHTHALATE) HYDROLASE"/>
    <property type="match status" value="1"/>
</dbReference>